<dbReference type="Gene3D" id="3.40.190.10">
    <property type="entry name" value="Periplasmic binding protein-like II"/>
    <property type="match status" value="2"/>
</dbReference>
<dbReference type="PANTHER" id="PTHR30085:SF6">
    <property type="entry name" value="ABC TRANSPORTER GLUTAMINE-BINDING PROTEIN GLNH"/>
    <property type="match status" value="1"/>
</dbReference>
<dbReference type="Proteomes" id="UP000275356">
    <property type="component" value="Unassembled WGS sequence"/>
</dbReference>
<dbReference type="PANTHER" id="PTHR30085">
    <property type="entry name" value="AMINO ACID ABC TRANSPORTER PERMEASE"/>
    <property type="match status" value="1"/>
</dbReference>
<comment type="caution">
    <text evidence="7">The sequence shown here is derived from an EMBL/GenBank/DDBJ whole genome shotgun (WGS) entry which is preliminary data.</text>
</comment>
<protein>
    <submittedName>
        <fullName evidence="7">Amino acid ABC transporter substrate-binding protein (PAAT family)</fullName>
    </submittedName>
</protein>
<dbReference type="Pfam" id="PF00497">
    <property type="entry name" value="SBP_bac_3"/>
    <property type="match status" value="1"/>
</dbReference>
<comment type="similarity">
    <text evidence="1">Belongs to the bacterial solute-binding protein 3 family.</text>
</comment>
<keyword evidence="8" id="KW-1185">Reference proteome</keyword>
<dbReference type="GO" id="GO:0005576">
    <property type="term" value="C:extracellular region"/>
    <property type="evidence" value="ECO:0007669"/>
    <property type="project" value="TreeGrafter"/>
</dbReference>
<dbReference type="InterPro" id="IPR001638">
    <property type="entry name" value="Solute-binding_3/MltF_N"/>
</dbReference>
<proteinExistence type="inferred from homology"/>
<organism evidence="7 8">
    <name type="scientific">Salana multivorans</name>
    <dbReference type="NCBI Taxonomy" id="120377"/>
    <lineage>
        <taxon>Bacteria</taxon>
        <taxon>Bacillati</taxon>
        <taxon>Actinomycetota</taxon>
        <taxon>Actinomycetes</taxon>
        <taxon>Micrococcales</taxon>
        <taxon>Beutenbergiaceae</taxon>
        <taxon>Salana</taxon>
    </lineage>
</organism>
<feature type="compositionally biased region" description="Low complexity" evidence="4">
    <location>
        <begin position="50"/>
        <end position="66"/>
    </location>
</feature>
<evidence type="ECO:0000313" key="8">
    <source>
        <dbReference type="Proteomes" id="UP000275356"/>
    </source>
</evidence>
<sequence>MTRTQPVRRRVGGPRPLAAALTAVAALASLALAACGGPTGLDDLGRESPSEPVETTTEPGTTPPVVMCDDATVSYEPGGTSSELSTLADVEEIRASGTIVAGVSADTLLLGARNPFTGDLEGFDIDVVRDLSTAIFGDPDHVTYRVITSGDRVGVLESGDVDVVVRAFTMTCARWEQIGFSASYFEAGQKLLVADTSDVTRLEDLDGQRVCAPAGTTTLDRLADYGAEAVPAPTHSACLALFQQGRVDAITGDDTILAGFAAQDPHTRVVGDAISSEPYGVGVGSDRVDLARFVNAVLAERVADGRWQASYDRWLAPALGPDVAAPVPEYGRIP</sequence>
<evidence type="ECO:0000256" key="4">
    <source>
        <dbReference type="SAM" id="MobiDB-lite"/>
    </source>
</evidence>
<dbReference type="EMBL" id="RKHQ01000001">
    <property type="protein sequence ID" value="ROR97108.1"/>
    <property type="molecule type" value="Genomic_DNA"/>
</dbReference>
<feature type="chain" id="PRO_5018066049" evidence="5">
    <location>
        <begin position="34"/>
        <end position="334"/>
    </location>
</feature>
<dbReference type="InterPro" id="IPR051455">
    <property type="entry name" value="Bact_solute-bind_prot3"/>
</dbReference>
<evidence type="ECO:0000256" key="2">
    <source>
        <dbReference type="ARBA" id="ARBA00022448"/>
    </source>
</evidence>
<dbReference type="AlphaFoldDB" id="A0A3N2DBS7"/>
<dbReference type="PROSITE" id="PS51257">
    <property type="entry name" value="PROKAR_LIPOPROTEIN"/>
    <property type="match status" value="1"/>
</dbReference>
<accession>A0A3N2DBS7</accession>
<evidence type="ECO:0000313" key="7">
    <source>
        <dbReference type="EMBL" id="ROR97108.1"/>
    </source>
</evidence>
<feature type="domain" description="Solute-binding protein family 3/N-terminal" evidence="6">
    <location>
        <begin position="98"/>
        <end position="318"/>
    </location>
</feature>
<dbReference type="SMART" id="SM00062">
    <property type="entry name" value="PBPb"/>
    <property type="match status" value="1"/>
</dbReference>
<feature type="signal peptide" evidence="5">
    <location>
        <begin position="1"/>
        <end position="33"/>
    </location>
</feature>
<name>A0A3N2DBS7_9MICO</name>
<keyword evidence="3 5" id="KW-0732">Signal</keyword>
<dbReference type="CDD" id="cd13690">
    <property type="entry name" value="PBP2_GluB"/>
    <property type="match status" value="1"/>
</dbReference>
<keyword evidence="2" id="KW-0813">Transport</keyword>
<evidence type="ECO:0000259" key="6">
    <source>
        <dbReference type="SMART" id="SM00062"/>
    </source>
</evidence>
<evidence type="ECO:0000256" key="3">
    <source>
        <dbReference type="ARBA" id="ARBA00022729"/>
    </source>
</evidence>
<dbReference type="GO" id="GO:0030288">
    <property type="term" value="C:outer membrane-bounded periplasmic space"/>
    <property type="evidence" value="ECO:0007669"/>
    <property type="project" value="TreeGrafter"/>
</dbReference>
<dbReference type="SUPFAM" id="SSF53850">
    <property type="entry name" value="Periplasmic binding protein-like II"/>
    <property type="match status" value="1"/>
</dbReference>
<dbReference type="GO" id="GO:0006865">
    <property type="term" value="P:amino acid transport"/>
    <property type="evidence" value="ECO:0007669"/>
    <property type="project" value="TreeGrafter"/>
</dbReference>
<feature type="region of interest" description="Disordered" evidence="4">
    <location>
        <begin position="41"/>
        <end position="67"/>
    </location>
</feature>
<gene>
    <name evidence="7" type="ORF">EDD28_1701</name>
</gene>
<dbReference type="RefSeq" id="WP_245967972.1">
    <property type="nucleotide sequence ID" value="NZ_RKHQ01000001.1"/>
</dbReference>
<evidence type="ECO:0000256" key="5">
    <source>
        <dbReference type="SAM" id="SignalP"/>
    </source>
</evidence>
<reference evidence="7 8" key="1">
    <citation type="submission" date="2018-11" db="EMBL/GenBank/DDBJ databases">
        <title>Sequencing the genomes of 1000 actinobacteria strains.</title>
        <authorList>
            <person name="Klenk H.-P."/>
        </authorList>
    </citation>
    <scope>NUCLEOTIDE SEQUENCE [LARGE SCALE GENOMIC DNA]</scope>
    <source>
        <strain evidence="7 8">DSM 13521</strain>
    </source>
</reference>
<evidence type="ECO:0000256" key="1">
    <source>
        <dbReference type="ARBA" id="ARBA00010333"/>
    </source>
</evidence>